<dbReference type="EMBL" id="JACXVP010000009">
    <property type="protein sequence ID" value="KAG5583872.1"/>
    <property type="molecule type" value="Genomic_DNA"/>
</dbReference>
<dbReference type="InterPro" id="IPR050796">
    <property type="entry name" value="SCF_F-box_component"/>
</dbReference>
<dbReference type="PANTHER" id="PTHR31672">
    <property type="entry name" value="BNACNNG10540D PROTEIN"/>
    <property type="match status" value="1"/>
</dbReference>
<evidence type="ECO:0000313" key="3">
    <source>
        <dbReference type="Proteomes" id="UP000824120"/>
    </source>
</evidence>
<keyword evidence="3" id="KW-1185">Reference proteome</keyword>
<feature type="domain" description="F-box associated beta-propeller type 1" evidence="1">
    <location>
        <begin position="45"/>
        <end position="135"/>
    </location>
</feature>
<dbReference type="InterPro" id="IPR006527">
    <property type="entry name" value="F-box-assoc_dom_typ1"/>
</dbReference>
<protein>
    <recommendedName>
        <fullName evidence="1">F-box associated beta-propeller type 1 domain-containing protein</fullName>
    </recommendedName>
</protein>
<dbReference type="OrthoDB" id="1298469at2759"/>
<name>A0A9J5XAH0_SOLCO</name>
<dbReference type="PANTHER" id="PTHR31672:SF13">
    <property type="entry name" value="F-BOX PROTEIN CPR30-LIKE"/>
    <property type="match status" value="1"/>
</dbReference>
<comment type="caution">
    <text evidence="2">The sequence shown here is derived from an EMBL/GenBank/DDBJ whole genome shotgun (WGS) entry which is preliminary data.</text>
</comment>
<sequence>MDVDNHQTLISKPYFKMKHQSHVMNDLNSKKFLVSQWRVGEENKFNLYSSPLSLVQPAVEDIEKLDSPSNRKPSMLHCSCDGLVLLSIADRLLVWNPSTREIIELPRLEYTRERCSYGLGYDSTSDEYKILKFHFDGSEILALKSGNALLLLCSLCLQPIHMFADGEVLLNYRCIDHVGSNLPFRTSKGPFGLWPQNNILKQGIIYTVSLIFSKSLI</sequence>
<evidence type="ECO:0000259" key="1">
    <source>
        <dbReference type="Pfam" id="PF07734"/>
    </source>
</evidence>
<proteinExistence type="predicted"/>
<reference evidence="2 3" key="1">
    <citation type="submission" date="2020-09" db="EMBL/GenBank/DDBJ databases">
        <title>De no assembly of potato wild relative species, Solanum commersonii.</title>
        <authorList>
            <person name="Cho K."/>
        </authorList>
    </citation>
    <scope>NUCLEOTIDE SEQUENCE [LARGE SCALE GENOMIC DNA]</scope>
    <source>
        <strain evidence="2">LZ3.2</strain>
        <tissue evidence="2">Leaf</tissue>
    </source>
</reference>
<dbReference type="Pfam" id="PF07734">
    <property type="entry name" value="FBA_1"/>
    <property type="match status" value="1"/>
</dbReference>
<dbReference type="Proteomes" id="UP000824120">
    <property type="component" value="Chromosome 9"/>
</dbReference>
<evidence type="ECO:0000313" key="2">
    <source>
        <dbReference type="EMBL" id="KAG5583872.1"/>
    </source>
</evidence>
<accession>A0A9J5XAH0</accession>
<dbReference type="AlphaFoldDB" id="A0A9J5XAH0"/>
<organism evidence="2 3">
    <name type="scientific">Solanum commersonii</name>
    <name type="common">Commerson's wild potato</name>
    <name type="synonym">Commerson's nightshade</name>
    <dbReference type="NCBI Taxonomy" id="4109"/>
    <lineage>
        <taxon>Eukaryota</taxon>
        <taxon>Viridiplantae</taxon>
        <taxon>Streptophyta</taxon>
        <taxon>Embryophyta</taxon>
        <taxon>Tracheophyta</taxon>
        <taxon>Spermatophyta</taxon>
        <taxon>Magnoliopsida</taxon>
        <taxon>eudicotyledons</taxon>
        <taxon>Gunneridae</taxon>
        <taxon>Pentapetalae</taxon>
        <taxon>asterids</taxon>
        <taxon>lamiids</taxon>
        <taxon>Solanales</taxon>
        <taxon>Solanaceae</taxon>
        <taxon>Solanoideae</taxon>
        <taxon>Solaneae</taxon>
        <taxon>Solanum</taxon>
    </lineage>
</organism>
<gene>
    <name evidence="2" type="ORF">H5410_044306</name>
</gene>
<dbReference type="InterPro" id="IPR017451">
    <property type="entry name" value="F-box-assoc_interact_dom"/>
</dbReference>
<dbReference type="NCBIfam" id="TIGR01640">
    <property type="entry name" value="F_box_assoc_1"/>
    <property type="match status" value="1"/>
</dbReference>